<dbReference type="Pfam" id="PF00356">
    <property type="entry name" value="LacI"/>
    <property type="match status" value="1"/>
</dbReference>
<evidence type="ECO:0000256" key="1">
    <source>
        <dbReference type="ARBA" id="ARBA00023015"/>
    </source>
</evidence>
<dbReference type="AlphaFoldDB" id="A0A7Z0ACJ3"/>
<dbReference type="PROSITE" id="PS00356">
    <property type="entry name" value="HTH_LACI_1"/>
    <property type="match status" value="1"/>
</dbReference>
<reference evidence="6 7" key="1">
    <citation type="submission" date="2020-07" db="EMBL/GenBank/DDBJ databases">
        <title>Sequencing the genomes of 1000 actinobacteria strains.</title>
        <authorList>
            <person name="Klenk H.-P."/>
        </authorList>
    </citation>
    <scope>NUCLEOTIDE SEQUENCE [LARGE SCALE GENOMIC DNA]</scope>
    <source>
        <strain evidence="6 7">DSM 26341</strain>
    </source>
</reference>
<feature type="region of interest" description="Disordered" evidence="4">
    <location>
        <begin position="313"/>
        <end position="334"/>
    </location>
</feature>
<comment type="caution">
    <text evidence="6">The sequence shown here is derived from an EMBL/GenBank/DDBJ whole genome shotgun (WGS) entry which is preliminary data.</text>
</comment>
<evidence type="ECO:0000256" key="2">
    <source>
        <dbReference type="ARBA" id="ARBA00023125"/>
    </source>
</evidence>
<evidence type="ECO:0000256" key="3">
    <source>
        <dbReference type="ARBA" id="ARBA00023163"/>
    </source>
</evidence>
<dbReference type="GO" id="GO:0003700">
    <property type="term" value="F:DNA-binding transcription factor activity"/>
    <property type="evidence" value="ECO:0007669"/>
    <property type="project" value="TreeGrafter"/>
</dbReference>
<dbReference type="InterPro" id="IPR028082">
    <property type="entry name" value="Peripla_BP_I"/>
</dbReference>
<dbReference type="EMBL" id="JACBZP010000001">
    <property type="protein sequence ID" value="NYI66726.1"/>
    <property type="molecule type" value="Genomic_DNA"/>
</dbReference>
<evidence type="ECO:0000259" key="5">
    <source>
        <dbReference type="PROSITE" id="PS50932"/>
    </source>
</evidence>
<dbReference type="InterPro" id="IPR000843">
    <property type="entry name" value="HTH_LacI"/>
</dbReference>
<dbReference type="CDD" id="cd01392">
    <property type="entry name" value="HTH_LacI"/>
    <property type="match status" value="1"/>
</dbReference>
<dbReference type="InterPro" id="IPR010982">
    <property type="entry name" value="Lambda_DNA-bd_dom_sf"/>
</dbReference>
<evidence type="ECO:0000313" key="7">
    <source>
        <dbReference type="Proteomes" id="UP000539111"/>
    </source>
</evidence>
<dbReference type="SUPFAM" id="SSF53822">
    <property type="entry name" value="Periplasmic binding protein-like I"/>
    <property type="match status" value="1"/>
</dbReference>
<dbReference type="PANTHER" id="PTHR30146:SF155">
    <property type="entry name" value="ALANINE RACEMASE"/>
    <property type="match status" value="1"/>
</dbReference>
<dbReference type="Pfam" id="PF13377">
    <property type="entry name" value="Peripla_BP_3"/>
    <property type="match status" value="1"/>
</dbReference>
<protein>
    <submittedName>
        <fullName evidence="6">DNA-binding LacI/PurR family transcriptional regulator</fullName>
    </submittedName>
</protein>
<organism evidence="6 7">
    <name type="scientific">Spelaeicoccus albus</name>
    <dbReference type="NCBI Taxonomy" id="1280376"/>
    <lineage>
        <taxon>Bacteria</taxon>
        <taxon>Bacillati</taxon>
        <taxon>Actinomycetota</taxon>
        <taxon>Actinomycetes</taxon>
        <taxon>Micrococcales</taxon>
        <taxon>Brevibacteriaceae</taxon>
        <taxon>Spelaeicoccus</taxon>
    </lineage>
</organism>
<dbReference type="Proteomes" id="UP000539111">
    <property type="component" value="Unassembled WGS sequence"/>
</dbReference>
<dbReference type="SUPFAM" id="SSF47413">
    <property type="entry name" value="lambda repressor-like DNA-binding domains"/>
    <property type="match status" value="1"/>
</dbReference>
<sequence length="334" mass="35258">MTRATIKDIAIAAGVSEAAVSFALNDKPGVSADTRSRIRASAEALGWHPNVAARALSADKARAVGLVIARSPERVGSESFFLQLIAGIESALAKLSLALVLQIAPSVDDEMNTYRRWWSERRVDGVLLVDLRTDDPRPEMIAALRMPAVVIGDPGNSSIPGIAIDDTPAMNAIVAHLAEEGHRNIAHVCGPADLAHTRRRIDAFRSATSSLGITTIGSQSTDYSESSGVEATRQLLALPNRPTAIVFDNEILAVSGMSTIHAAGLSVPGDVAIVSWEDHVICTATVPQLTALRRDPFALGRRSAAALLDLLDGKPAHGVDEPTPGLTVRGSTRP</sequence>
<feature type="domain" description="HTH lacI-type" evidence="5">
    <location>
        <begin position="4"/>
        <end position="58"/>
    </location>
</feature>
<keyword evidence="1" id="KW-0805">Transcription regulation</keyword>
<dbReference type="InterPro" id="IPR046335">
    <property type="entry name" value="LacI/GalR-like_sensor"/>
</dbReference>
<keyword evidence="3" id="KW-0804">Transcription</keyword>
<evidence type="ECO:0000256" key="4">
    <source>
        <dbReference type="SAM" id="MobiDB-lite"/>
    </source>
</evidence>
<dbReference type="Gene3D" id="3.40.50.2300">
    <property type="match status" value="2"/>
</dbReference>
<evidence type="ECO:0000313" key="6">
    <source>
        <dbReference type="EMBL" id="NYI66726.1"/>
    </source>
</evidence>
<name>A0A7Z0ACJ3_9MICO</name>
<dbReference type="RefSeq" id="WP_179426261.1">
    <property type="nucleotide sequence ID" value="NZ_JACBZP010000001.1"/>
</dbReference>
<keyword evidence="7" id="KW-1185">Reference proteome</keyword>
<dbReference type="CDD" id="cd06267">
    <property type="entry name" value="PBP1_LacI_sugar_binding-like"/>
    <property type="match status" value="1"/>
</dbReference>
<gene>
    <name evidence="6" type="ORF">BJY26_001032</name>
</gene>
<dbReference type="Gene3D" id="1.10.260.40">
    <property type="entry name" value="lambda repressor-like DNA-binding domains"/>
    <property type="match status" value="1"/>
</dbReference>
<accession>A0A7Z0ACJ3</accession>
<dbReference type="PROSITE" id="PS50932">
    <property type="entry name" value="HTH_LACI_2"/>
    <property type="match status" value="1"/>
</dbReference>
<dbReference type="SMART" id="SM00354">
    <property type="entry name" value="HTH_LACI"/>
    <property type="match status" value="1"/>
</dbReference>
<keyword evidence="2 6" id="KW-0238">DNA-binding</keyword>
<proteinExistence type="predicted"/>
<dbReference type="GO" id="GO:0000976">
    <property type="term" value="F:transcription cis-regulatory region binding"/>
    <property type="evidence" value="ECO:0007669"/>
    <property type="project" value="TreeGrafter"/>
</dbReference>
<dbReference type="PANTHER" id="PTHR30146">
    <property type="entry name" value="LACI-RELATED TRANSCRIPTIONAL REPRESSOR"/>
    <property type="match status" value="1"/>
</dbReference>